<dbReference type="RefSeq" id="WP_006969688.1">
    <property type="nucleotide sequence ID" value="NZ_ABCS01000005.1"/>
</dbReference>
<dbReference type="Pfam" id="PF00069">
    <property type="entry name" value="Pkinase"/>
    <property type="match status" value="1"/>
</dbReference>
<dbReference type="SMART" id="SM00220">
    <property type="entry name" value="S_TKc"/>
    <property type="match status" value="1"/>
</dbReference>
<feature type="domain" description="Protein kinase" evidence="6">
    <location>
        <begin position="23"/>
        <end position="293"/>
    </location>
</feature>
<keyword evidence="2 5" id="KW-0547">Nucleotide-binding</keyword>
<dbReference type="AlphaFoldDB" id="A6FYY9"/>
<dbReference type="InterPro" id="IPR011009">
    <property type="entry name" value="Kinase-like_dom_sf"/>
</dbReference>
<evidence type="ECO:0000313" key="7">
    <source>
        <dbReference type="EMBL" id="EDM81144.1"/>
    </source>
</evidence>
<evidence type="ECO:0000259" key="6">
    <source>
        <dbReference type="PROSITE" id="PS50011"/>
    </source>
</evidence>
<evidence type="ECO:0000256" key="4">
    <source>
        <dbReference type="ARBA" id="ARBA00022840"/>
    </source>
</evidence>
<dbReference type="STRING" id="391625.PPSIR1_30050"/>
<organism evidence="7 8">
    <name type="scientific">Plesiocystis pacifica SIR-1</name>
    <dbReference type="NCBI Taxonomy" id="391625"/>
    <lineage>
        <taxon>Bacteria</taxon>
        <taxon>Pseudomonadati</taxon>
        <taxon>Myxococcota</taxon>
        <taxon>Polyangia</taxon>
        <taxon>Nannocystales</taxon>
        <taxon>Nannocystaceae</taxon>
        <taxon>Plesiocystis</taxon>
    </lineage>
</organism>
<keyword evidence="7" id="KW-0723">Serine/threonine-protein kinase</keyword>
<feature type="binding site" evidence="5">
    <location>
        <position position="52"/>
    </location>
    <ligand>
        <name>ATP</name>
        <dbReference type="ChEBI" id="CHEBI:30616"/>
    </ligand>
</feature>
<name>A6FYY9_9BACT</name>
<evidence type="ECO:0000256" key="3">
    <source>
        <dbReference type="ARBA" id="ARBA00022777"/>
    </source>
</evidence>
<comment type="caution">
    <text evidence="7">The sequence shown here is derived from an EMBL/GenBank/DDBJ whole genome shotgun (WGS) entry which is preliminary data.</text>
</comment>
<dbReference type="Gene3D" id="1.10.510.10">
    <property type="entry name" value="Transferase(Phosphotransferase) domain 1"/>
    <property type="match status" value="1"/>
</dbReference>
<dbReference type="SUPFAM" id="SSF56112">
    <property type="entry name" value="Protein kinase-like (PK-like)"/>
    <property type="match status" value="1"/>
</dbReference>
<keyword evidence="4 5" id="KW-0067">ATP-binding</keyword>
<dbReference type="GO" id="GO:0004674">
    <property type="term" value="F:protein serine/threonine kinase activity"/>
    <property type="evidence" value="ECO:0007669"/>
    <property type="project" value="UniProtKB-KW"/>
</dbReference>
<gene>
    <name evidence="7" type="ORF">PPSIR1_30050</name>
</gene>
<proteinExistence type="predicted"/>
<evidence type="ECO:0000256" key="1">
    <source>
        <dbReference type="ARBA" id="ARBA00022679"/>
    </source>
</evidence>
<dbReference type="CDD" id="cd14014">
    <property type="entry name" value="STKc_PknB_like"/>
    <property type="match status" value="1"/>
</dbReference>
<evidence type="ECO:0000256" key="5">
    <source>
        <dbReference type="PROSITE-ProRule" id="PRU10141"/>
    </source>
</evidence>
<accession>A6FYY9</accession>
<dbReference type="Gene3D" id="3.30.200.20">
    <property type="entry name" value="Phosphorylase Kinase, domain 1"/>
    <property type="match status" value="1"/>
</dbReference>
<reference evidence="7 8" key="1">
    <citation type="submission" date="2007-06" db="EMBL/GenBank/DDBJ databases">
        <authorList>
            <person name="Shimkets L."/>
            <person name="Ferriera S."/>
            <person name="Johnson J."/>
            <person name="Kravitz S."/>
            <person name="Beeson K."/>
            <person name="Sutton G."/>
            <person name="Rogers Y.-H."/>
            <person name="Friedman R."/>
            <person name="Frazier M."/>
            <person name="Venter J.C."/>
        </authorList>
    </citation>
    <scope>NUCLEOTIDE SEQUENCE [LARGE SCALE GENOMIC DNA]</scope>
    <source>
        <strain evidence="7 8">SIR-1</strain>
    </source>
</reference>
<evidence type="ECO:0000256" key="2">
    <source>
        <dbReference type="ARBA" id="ARBA00022741"/>
    </source>
</evidence>
<dbReference type="GO" id="GO:0005524">
    <property type="term" value="F:ATP binding"/>
    <property type="evidence" value="ECO:0007669"/>
    <property type="project" value="UniProtKB-UniRule"/>
</dbReference>
<keyword evidence="3 7" id="KW-0418">Kinase</keyword>
<dbReference type="OrthoDB" id="5483302at2"/>
<keyword evidence="1" id="KW-0808">Transferase</keyword>
<dbReference type="PROSITE" id="PS00108">
    <property type="entry name" value="PROTEIN_KINASE_ST"/>
    <property type="match status" value="1"/>
</dbReference>
<keyword evidence="8" id="KW-1185">Reference proteome</keyword>
<dbReference type="PANTHER" id="PTHR43289:SF34">
    <property type="entry name" value="SERINE_THREONINE-PROTEIN KINASE YBDM-RELATED"/>
    <property type="match status" value="1"/>
</dbReference>
<dbReference type="eggNOG" id="COG0515">
    <property type="taxonomic scope" value="Bacteria"/>
</dbReference>
<dbReference type="PANTHER" id="PTHR43289">
    <property type="entry name" value="MITOGEN-ACTIVATED PROTEIN KINASE KINASE KINASE 20-RELATED"/>
    <property type="match status" value="1"/>
</dbReference>
<dbReference type="PROSITE" id="PS00107">
    <property type="entry name" value="PROTEIN_KINASE_ATP"/>
    <property type="match status" value="1"/>
</dbReference>
<dbReference type="EMBL" id="ABCS01000005">
    <property type="protein sequence ID" value="EDM81144.1"/>
    <property type="molecule type" value="Genomic_DNA"/>
</dbReference>
<evidence type="ECO:0000313" key="8">
    <source>
        <dbReference type="Proteomes" id="UP000005801"/>
    </source>
</evidence>
<dbReference type="InterPro" id="IPR000719">
    <property type="entry name" value="Prot_kinase_dom"/>
</dbReference>
<dbReference type="InterPro" id="IPR017441">
    <property type="entry name" value="Protein_kinase_ATP_BS"/>
</dbReference>
<dbReference type="InterPro" id="IPR008271">
    <property type="entry name" value="Ser/Thr_kinase_AS"/>
</dbReference>
<dbReference type="PROSITE" id="PS50011">
    <property type="entry name" value="PROTEIN_KINASE_DOM"/>
    <property type="match status" value="1"/>
</dbReference>
<sequence length="685" mass="74354">MSEAAQQAGELESLIGTTLAGSYRVDSLLGVGGMGAVFQAHHLLLKRDVAVKVLHPELLSNEDMSKRFDREAQSAARLDHPNIIPVTEFGSTDDGMKYMVMQLLSGQELGDLLTGPLDPLRAIELEVQILRGLEHAHANGVIHRDLKPENVFVTQDHEGAETLKLVDFGIAKIVDEDVDDETVQPLTRMGLVFGTPHYMSPEQATGSEIDQRTDVYSAGVMLYQMLAGEVPFDHEDPVSLIRMQVSLDPPPLPASVPETLAQVVSTMMAKGRDQRYPNARAARKALQAVHSQLAAEAGVPVAFNPEDTGIVDPRDIYGPGGVPSDSHPRAGTSPGAATVPVMTAASPGPAPEASFVDKVVAQAKELYAIAEPRVLEFIEMVKENPRKWGPILGGGALGFILLIVLIGSLGGDDDELSEADTGAAVATKTDEPKAGTGEAKHQVDEDTLIAIDQALTGGDSEAALELIRPALDENPENTQLLWREGKARAMKRSTSSKVTALERYAAALEGDPKLIEDPNFYGELYDLLRNSKLQEQAIDLAVQKLGESGHTFLLELVNVDNPKKVLGWVDRHRVLNELESSEDSFKRVDRRLNLARDLYQAKDAPQPCVAFADTLDAVGKAKDMYFVEHIFNAKLEPPSTEDSENADAATCQDLGTKLEIVRAAYRVAFAEETAKYTTTKKKKKR</sequence>
<protein>
    <submittedName>
        <fullName evidence="7">Serine/threonine protein kinase</fullName>
    </submittedName>
</protein>
<dbReference type="Proteomes" id="UP000005801">
    <property type="component" value="Unassembled WGS sequence"/>
</dbReference>